<feature type="region of interest" description="Disordered" evidence="1">
    <location>
        <begin position="160"/>
        <end position="224"/>
    </location>
</feature>
<evidence type="ECO:0008006" key="5">
    <source>
        <dbReference type="Google" id="ProtNLM"/>
    </source>
</evidence>
<organism evidence="3 4">
    <name type="scientific">Streptosporangium brasiliense</name>
    <dbReference type="NCBI Taxonomy" id="47480"/>
    <lineage>
        <taxon>Bacteria</taxon>
        <taxon>Bacillati</taxon>
        <taxon>Actinomycetota</taxon>
        <taxon>Actinomycetes</taxon>
        <taxon>Streptosporangiales</taxon>
        <taxon>Streptosporangiaceae</taxon>
        <taxon>Streptosporangium</taxon>
    </lineage>
</organism>
<dbReference type="Pfam" id="PF19545">
    <property type="entry name" value="DUF6069"/>
    <property type="match status" value="1"/>
</dbReference>
<evidence type="ECO:0000256" key="2">
    <source>
        <dbReference type="SAM" id="Phobius"/>
    </source>
</evidence>
<dbReference type="InterPro" id="IPR045713">
    <property type="entry name" value="DUF6069"/>
</dbReference>
<dbReference type="EMBL" id="JAUSRB010000002">
    <property type="protein sequence ID" value="MDP9868435.1"/>
    <property type="molecule type" value="Genomic_DNA"/>
</dbReference>
<name>A0ABT9RJB6_9ACTN</name>
<reference evidence="3 4" key="1">
    <citation type="submission" date="2023-07" db="EMBL/GenBank/DDBJ databases">
        <title>Sequencing the genomes of 1000 actinobacteria strains.</title>
        <authorList>
            <person name="Klenk H.-P."/>
        </authorList>
    </citation>
    <scope>NUCLEOTIDE SEQUENCE [LARGE SCALE GENOMIC DNA]</scope>
    <source>
        <strain evidence="3 4">DSM 44109</strain>
    </source>
</reference>
<comment type="caution">
    <text evidence="3">The sequence shown here is derived from an EMBL/GenBank/DDBJ whole genome shotgun (WGS) entry which is preliminary data.</text>
</comment>
<keyword evidence="2" id="KW-0472">Membrane</keyword>
<dbReference type="Proteomes" id="UP001230426">
    <property type="component" value="Unassembled WGS sequence"/>
</dbReference>
<feature type="compositionally biased region" description="Gly residues" evidence="1">
    <location>
        <begin position="215"/>
        <end position="224"/>
    </location>
</feature>
<keyword evidence="2" id="KW-0812">Transmembrane</keyword>
<evidence type="ECO:0000256" key="1">
    <source>
        <dbReference type="SAM" id="MobiDB-lite"/>
    </source>
</evidence>
<protein>
    <recommendedName>
        <fullName evidence="5">Major facilitator superfamily (MFS) profile domain-containing protein</fullName>
    </recommendedName>
</protein>
<proteinExistence type="predicted"/>
<accession>A0ABT9RJB6</accession>
<keyword evidence="4" id="KW-1185">Reference proteome</keyword>
<dbReference type="RefSeq" id="WP_306871308.1">
    <property type="nucleotide sequence ID" value="NZ_JAUSRB010000002.1"/>
</dbReference>
<evidence type="ECO:0000313" key="4">
    <source>
        <dbReference type="Proteomes" id="UP001230426"/>
    </source>
</evidence>
<feature type="transmembrane region" description="Helical" evidence="2">
    <location>
        <begin position="48"/>
        <end position="74"/>
    </location>
</feature>
<gene>
    <name evidence="3" type="ORF">J2S55_007701</name>
</gene>
<sequence>MSTTITRPTVTSIKHRTVAVATAVLAAALTWLLGRALGADFVVDQPPVVVVGLSSVLGFSLGASLLGWAGLAVLERFLPRRARPVWTALAVAVLALSFLPLLGVGAAPLTRLFLALTHLAVGGVLIARLGRGLVVHVPVVVEVGRQVGLGGAPGLAALHPDLAAPDRPTDRNSTPPANVVRTPTAAAGGGSSGEPGSIDCASPGAVRTRSRSAPAGGGGVEEAS</sequence>
<keyword evidence="2" id="KW-1133">Transmembrane helix</keyword>
<feature type="transmembrane region" description="Helical" evidence="2">
    <location>
        <begin position="86"/>
        <end position="106"/>
    </location>
</feature>
<evidence type="ECO:0000313" key="3">
    <source>
        <dbReference type="EMBL" id="MDP9868435.1"/>
    </source>
</evidence>